<dbReference type="CDD" id="cd05236">
    <property type="entry name" value="FAR-N_SDR_e"/>
    <property type="match status" value="1"/>
</dbReference>
<dbReference type="InterPro" id="IPR036291">
    <property type="entry name" value="NAD(P)-bd_dom_sf"/>
</dbReference>
<dbReference type="Pfam" id="PF07993">
    <property type="entry name" value="NAD_binding_4"/>
    <property type="match status" value="1"/>
</dbReference>
<reference evidence="7" key="2">
    <citation type="submission" date="2025-08" db="UniProtKB">
        <authorList>
            <consortium name="RefSeq"/>
        </authorList>
    </citation>
    <scope>IDENTIFICATION</scope>
    <source>
        <tissue evidence="7">Leaf</tissue>
    </source>
</reference>
<comment type="similarity">
    <text evidence="1 4">Belongs to the fatty acyl-CoA reductase family.</text>
</comment>
<dbReference type="InterPro" id="IPR026055">
    <property type="entry name" value="FAR"/>
</dbReference>
<evidence type="ECO:0000259" key="5">
    <source>
        <dbReference type="Pfam" id="PF07993"/>
    </source>
</evidence>
<evidence type="ECO:0000256" key="4">
    <source>
        <dbReference type="RuleBase" id="RU363097"/>
    </source>
</evidence>
<evidence type="ECO:0000313" key="7">
    <source>
        <dbReference type="RefSeq" id="XP_056689739.1"/>
    </source>
</evidence>
<dbReference type="InterPro" id="IPR033640">
    <property type="entry name" value="FAR_C"/>
</dbReference>
<feature type="domain" description="Thioester reductase (TE)" evidence="5">
    <location>
        <begin position="17"/>
        <end position="308"/>
    </location>
</feature>
<dbReference type="Gene3D" id="3.40.50.720">
    <property type="entry name" value="NAD(P)-binding Rossmann-like Domain"/>
    <property type="match status" value="1"/>
</dbReference>
<comment type="function">
    <text evidence="4">Catalyzes the reduction of fatty acyl-CoA to fatty alcohols.</text>
</comment>
<protein>
    <recommendedName>
        <fullName evidence="4">Fatty acyl-CoA reductase</fullName>
        <ecNumber evidence="4">1.2.1.84</ecNumber>
    </recommendedName>
</protein>
<dbReference type="RefSeq" id="XP_056689739.1">
    <property type="nucleotide sequence ID" value="XM_056833761.1"/>
</dbReference>
<dbReference type="PANTHER" id="PTHR11011:SF109">
    <property type="entry name" value="FATTY ACYL-COA REDUCTASE 1"/>
    <property type="match status" value="1"/>
</dbReference>
<evidence type="ECO:0000256" key="3">
    <source>
        <dbReference type="ARBA" id="ARBA00023098"/>
    </source>
</evidence>
<dbReference type="InterPro" id="IPR013120">
    <property type="entry name" value="FAR_NAD-bd"/>
</dbReference>
<comment type="catalytic activity">
    <reaction evidence="4">
        <text>a long-chain fatty acyl-CoA + 2 NADPH + 2 H(+) = a long-chain primary fatty alcohol + 2 NADP(+) + CoA</text>
        <dbReference type="Rhea" id="RHEA:52716"/>
        <dbReference type="ChEBI" id="CHEBI:15378"/>
        <dbReference type="ChEBI" id="CHEBI:57287"/>
        <dbReference type="ChEBI" id="CHEBI:57783"/>
        <dbReference type="ChEBI" id="CHEBI:58349"/>
        <dbReference type="ChEBI" id="CHEBI:77396"/>
        <dbReference type="ChEBI" id="CHEBI:83139"/>
        <dbReference type="EC" id="1.2.1.84"/>
    </reaction>
</comment>
<organism evidence="6 7">
    <name type="scientific">Spinacia oleracea</name>
    <name type="common">Spinach</name>
    <dbReference type="NCBI Taxonomy" id="3562"/>
    <lineage>
        <taxon>Eukaryota</taxon>
        <taxon>Viridiplantae</taxon>
        <taxon>Streptophyta</taxon>
        <taxon>Embryophyta</taxon>
        <taxon>Tracheophyta</taxon>
        <taxon>Spermatophyta</taxon>
        <taxon>Magnoliopsida</taxon>
        <taxon>eudicotyledons</taxon>
        <taxon>Gunneridae</taxon>
        <taxon>Pentapetalae</taxon>
        <taxon>Caryophyllales</taxon>
        <taxon>Chenopodiaceae</taxon>
        <taxon>Chenopodioideae</taxon>
        <taxon>Anserineae</taxon>
        <taxon>Spinacia</taxon>
    </lineage>
</organism>
<dbReference type="Proteomes" id="UP000813463">
    <property type="component" value="Chromosome 6"/>
</dbReference>
<dbReference type="CDD" id="cd09071">
    <property type="entry name" value="FAR_C"/>
    <property type="match status" value="1"/>
</dbReference>
<evidence type="ECO:0000313" key="6">
    <source>
        <dbReference type="Proteomes" id="UP000813463"/>
    </source>
</evidence>
<dbReference type="PANTHER" id="PTHR11011">
    <property type="entry name" value="MALE STERILITY PROTEIN 2-RELATED"/>
    <property type="match status" value="1"/>
</dbReference>
<evidence type="ECO:0000256" key="2">
    <source>
        <dbReference type="ARBA" id="ARBA00022516"/>
    </source>
</evidence>
<gene>
    <name evidence="7" type="primary">LOC110784325</name>
</gene>
<dbReference type="SUPFAM" id="SSF51735">
    <property type="entry name" value="NAD(P)-binding Rossmann-fold domains"/>
    <property type="match status" value="1"/>
</dbReference>
<keyword evidence="3 4" id="KW-0443">Lipid metabolism</keyword>
<keyword evidence="2 4" id="KW-0444">Lipid biosynthesis</keyword>
<sequence>MDFGNIIEFLGNRTILITGVTGFIAKILLEKILRIQPNVKKIYLLIRAADAKSANARLQDEVLGKELFKILREKLGADFDCFVSEKVTPVMGDTSYEDLGVDASQLKEMYEDIDIVVNVAATTKYEERYDVALGVNTLGAKHVVNFAKNCAKIKLLIHVSTAYVCGVKAGLISESPYAMGETLNGEATLDIDLEKKLVEQTLINLIEEQVSEKTIRQRMKELGSQRAKLYGWPNTYVFTKAMGEMLVGKHRGNLPVVIMRPTIVCSTLKDPFPGWLESCRTLDMVAVSYGKGSLSFFTADNSSVLDLVLSLVRRMGCTSLQQALVNFDKKLKITMRLVDLYKPYLFFKGIFVDTNTENLLITARLNGLDEDIFNFDPMSVNWKHYFFQVHLPAVVKYLF</sequence>
<dbReference type="GeneID" id="110784325"/>
<dbReference type="EC" id="1.2.1.84" evidence="4"/>
<evidence type="ECO:0000256" key="1">
    <source>
        <dbReference type="ARBA" id="ARBA00005928"/>
    </source>
</evidence>
<name>A0ABM3R2C2_SPIOL</name>
<accession>A0ABM3R2C2</accession>
<reference evidence="6" key="1">
    <citation type="journal article" date="2021" name="Nat. Commun.">
        <title>Genomic analyses provide insights into spinach domestication and the genetic basis of agronomic traits.</title>
        <authorList>
            <person name="Cai X."/>
            <person name="Sun X."/>
            <person name="Xu C."/>
            <person name="Sun H."/>
            <person name="Wang X."/>
            <person name="Ge C."/>
            <person name="Zhang Z."/>
            <person name="Wang Q."/>
            <person name="Fei Z."/>
            <person name="Jiao C."/>
            <person name="Wang Q."/>
        </authorList>
    </citation>
    <scope>NUCLEOTIDE SEQUENCE [LARGE SCALE GENOMIC DNA]</scope>
    <source>
        <strain evidence="6">cv. Varoflay</strain>
    </source>
</reference>
<keyword evidence="4" id="KW-0521">NADP</keyword>
<proteinExistence type="inferred from homology"/>
<keyword evidence="6" id="KW-1185">Reference proteome</keyword>
<keyword evidence="4" id="KW-0560">Oxidoreductase</keyword>